<evidence type="ECO:0000313" key="2">
    <source>
        <dbReference type="EMBL" id="PSJ40894.1"/>
    </source>
</evidence>
<evidence type="ECO:0000313" key="3">
    <source>
        <dbReference type="Proteomes" id="UP000241167"/>
    </source>
</evidence>
<sequence length="152" mass="16551">MDTQTFSLVIVSATLTLALTTGLAIVVIGRLRAKSDLPLSHGVSGAVAVPVRQLKRSFGLFGYSKNGINPKLEITSDALHFRVFKPDHWPFSEISKVDISSLPFITRLEISSRSNGQLYIDVADKTRAADFLRALPATLPYTERAAALRNPG</sequence>
<comment type="caution">
    <text evidence="2">The sequence shown here is derived from an EMBL/GenBank/DDBJ whole genome shotgun (WGS) entry which is preliminary data.</text>
</comment>
<dbReference type="EMBL" id="PXYI01000003">
    <property type="protein sequence ID" value="PSJ40894.1"/>
    <property type="molecule type" value="Genomic_DNA"/>
</dbReference>
<proteinExistence type="predicted"/>
<organism evidence="2 3">
    <name type="scientific">Allosphingosinicella deserti</name>
    <dbReference type="NCBI Taxonomy" id="2116704"/>
    <lineage>
        <taxon>Bacteria</taxon>
        <taxon>Pseudomonadati</taxon>
        <taxon>Pseudomonadota</taxon>
        <taxon>Alphaproteobacteria</taxon>
        <taxon>Sphingomonadales</taxon>
        <taxon>Sphingomonadaceae</taxon>
        <taxon>Allosphingosinicella</taxon>
    </lineage>
</organism>
<evidence type="ECO:0000256" key="1">
    <source>
        <dbReference type="SAM" id="Phobius"/>
    </source>
</evidence>
<dbReference type="RefSeq" id="WP_106513046.1">
    <property type="nucleotide sequence ID" value="NZ_PXYI01000003.1"/>
</dbReference>
<keyword evidence="1" id="KW-0812">Transmembrane</keyword>
<accession>A0A2P7QSF7</accession>
<reference evidence="2 3" key="1">
    <citation type="submission" date="2018-03" db="EMBL/GenBank/DDBJ databases">
        <title>The draft genome of Sphingosinicella sp. GL-C-18.</title>
        <authorList>
            <person name="Liu L."/>
            <person name="Li L."/>
            <person name="Liang L."/>
            <person name="Zhang X."/>
            <person name="Wang T."/>
        </authorList>
    </citation>
    <scope>NUCLEOTIDE SEQUENCE [LARGE SCALE GENOMIC DNA]</scope>
    <source>
        <strain evidence="2 3">GL-C-18</strain>
    </source>
</reference>
<protein>
    <recommendedName>
        <fullName evidence="4">Bacterial Pleckstrin homology domain-containing protein</fullName>
    </recommendedName>
</protein>
<dbReference type="AlphaFoldDB" id="A0A2P7QSF7"/>
<keyword evidence="1" id="KW-0472">Membrane</keyword>
<gene>
    <name evidence="2" type="ORF">C7I55_11510</name>
</gene>
<feature type="transmembrane region" description="Helical" evidence="1">
    <location>
        <begin position="6"/>
        <end position="28"/>
    </location>
</feature>
<keyword evidence="1" id="KW-1133">Transmembrane helix</keyword>
<name>A0A2P7QSF7_9SPHN</name>
<dbReference type="Proteomes" id="UP000241167">
    <property type="component" value="Unassembled WGS sequence"/>
</dbReference>
<dbReference type="OrthoDB" id="7556633at2"/>
<evidence type="ECO:0008006" key="4">
    <source>
        <dbReference type="Google" id="ProtNLM"/>
    </source>
</evidence>
<keyword evidence="3" id="KW-1185">Reference proteome</keyword>